<dbReference type="AlphaFoldDB" id="A0A2U1TLK0"/>
<protein>
    <submittedName>
        <fullName evidence="2">Glycoside hydrolase 105 family protein</fullName>
    </submittedName>
</protein>
<dbReference type="Pfam" id="PF07470">
    <property type="entry name" value="Glyco_hydro_88"/>
    <property type="match status" value="1"/>
</dbReference>
<name>A0A2U1TLK0_9GAMM</name>
<evidence type="ECO:0000313" key="2">
    <source>
        <dbReference type="EMBL" id="PWC10276.1"/>
    </source>
</evidence>
<dbReference type="InterPro" id="IPR010905">
    <property type="entry name" value="Glyco_hydro_88"/>
</dbReference>
<dbReference type="InterPro" id="IPR052043">
    <property type="entry name" value="PolySaccharide_Degr_Enz"/>
</dbReference>
<dbReference type="GO" id="GO:0016787">
    <property type="term" value="F:hydrolase activity"/>
    <property type="evidence" value="ECO:0007669"/>
    <property type="project" value="UniProtKB-KW"/>
</dbReference>
<proteinExistence type="predicted"/>
<evidence type="ECO:0000313" key="3">
    <source>
        <dbReference type="Proteomes" id="UP000296159"/>
    </source>
</evidence>
<dbReference type="Gene3D" id="1.50.10.10">
    <property type="match status" value="1"/>
</dbReference>
<gene>
    <name evidence="2" type="ORF">DDT56_22310</name>
</gene>
<dbReference type="InterPro" id="IPR012341">
    <property type="entry name" value="6hp_glycosidase-like_sf"/>
</dbReference>
<dbReference type="InterPro" id="IPR008928">
    <property type="entry name" value="6-hairpin_glycosidase_sf"/>
</dbReference>
<dbReference type="GO" id="GO:0005975">
    <property type="term" value="P:carbohydrate metabolic process"/>
    <property type="evidence" value="ECO:0007669"/>
    <property type="project" value="InterPro"/>
</dbReference>
<sequence length="380" mass="44399">MTVFPVKHNKLLCKKDVLLPKNILNEKILSVINNLINIRDETGEFLIHLDDGRSIDSKSWNSWEWVQGVGLYGLYQYYNQTNNPDIKEIMDKWFAEQFAKEDAPIKNVNTVCPLLTLAYLYQENPCSRWRCYLEDWAEWVLYEMPRTDYQGLQHINSNRENHQQLWDDTLMMCALPLMKIGRLFNRPEFVEEAVYQFLFHTQQLMDKKTGLWFHGWTFDGNHNFAEALWARGNCWITMAIPDLLELLDVPPENATRRYLQQVLERQIKTLAQWQDESGLWHTLLDDPSSYLESSATAGFAYGILKAVRKRYISKEYAVIGEKAIKGILDNIDENGQLNKVSFGTAVGRDLDFYRNIPITPMPYGQSMAIVALTEYLRVYI</sequence>
<dbReference type="PANTHER" id="PTHR33886:SF8">
    <property type="entry name" value="UNSATURATED RHAMNOGALACTURONAN HYDROLASE (EUROFUNG)"/>
    <property type="match status" value="1"/>
</dbReference>
<keyword evidence="3" id="KW-1185">Reference proteome</keyword>
<dbReference type="EMBL" id="QDKH01000039">
    <property type="protein sequence ID" value="PWC10276.1"/>
    <property type="molecule type" value="Genomic_DNA"/>
</dbReference>
<evidence type="ECO:0000256" key="1">
    <source>
        <dbReference type="ARBA" id="ARBA00022801"/>
    </source>
</evidence>
<comment type="caution">
    <text evidence="2">The sequence shown here is derived from an EMBL/GenBank/DDBJ whole genome shotgun (WGS) entry which is preliminary data.</text>
</comment>
<dbReference type="PANTHER" id="PTHR33886">
    <property type="entry name" value="UNSATURATED RHAMNOGALACTURONAN HYDROLASE (EUROFUNG)"/>
    <property type="match status" value="1"/>
</dbReference>
<accession>A0A2U1TLK0</accession>
<dbReference type="RefSeq" id="WP_136168575.1">
    <property type="nucleotide sequence ID" value="NZ_KZ819101.1"/>
</dbReference>
<reference evidence="2 3" key="1">
    <citation type="submission" date="2018-04" db="EMBL/GenBank/DDBJ databases">
        <title>Brenneria corticis sp.nov.</title>
        <authorList>
            <person name="Li Y."/>
        </authorList>
    </citation>
    <scope>NUCLEOTIDE SEQUENCE [LARGE SCALE GENOMIC DNA]</scope>
    <source>
        <strain evidence="2 3">CFCC 11842</strain>
    </source>
</reference>
<organism evidence="2 3">
    <name type="scientific">Brenneria corticis</name>
    <dbReference type="NCBI Taxonomy" id="2173106"/>
    <lineage>
        <taxon>Bacteria</taxon>
        <taxon>Pseudomonadati</taxon>
        <taxon>Pseudomonadota</taxon>
        <taxon>Gammaproteobacteria</taxon>
        <taxon>Enterobacterales</taxon>
        <taxon>Pectobacteriaceae</taxon>
        <taxon>Brenneria</taxon>
    </lineage>
</organism>
<dbReference type="Proteomes" id="UP000296159">
    <property type="component" value="Unassembled WGS sequence"/>
</dbReference>
<keyword evidence="1 2" id="KW-0378">Hydrolase</keyword>
<dbReference type="SUPFAM" id="SSF48208">
    <property type="entry name" value="Six-hairpin glycosidases"/>
    <property type="match status" value="1"/>
</dbReference>